<organism evidence="2 3">
    <name type="scientific">Limosilactobacillus urinaemulieris</name>
    <dbReference type="NCBI Taxonomy" id="2742600"/>
    <lineage>
        <taxon>Bacteria</taxon>
        <taxon>Bacillati</taxon>
        <taxon>Bacillota</taxon>
        <taxon>Bacilli</taxon>
        <taxon>Lactobacillales</taxon>
        <taxon>Lactobacillaceae</taxon>
        <taxon>Limosilactobacillus</taxon>
    </lineage>
</organism>
<evidence type="ECO:0000313" key="2">
    <source>
        <dbReference type="EMBL" id="MBD8086260.1"/>
    </source>
</evidence>
<name>A0ABR8ZMP4_9LACO</name>
<keyword evidence="1" id="KW-1133">Transmembrane helix</keyword>
<dbReference type="EMBL" id="JABUXR010000022">
    <property type="protein sequence ID" value="MBD8086260.1"/>
    <property type="molecule type" value="Genomic_DNA"/>
</dbReference>
<keyword evidence="3" id="KW-1185">Reference proteome</keyword>
<evidence type="ECO:0000313" key="3">
    <source>
        <dbReference type="Proteomes" id="UP000645007"/>
    </source>
</evidence>
<accession>A0ABR8ZMP4</accession>
<dbReference type="Proteomes" id="UP000645007">
    <property type="component" value="Unassembled WGS sequence"/>
</dbReference>
<proteinExistence type="predicted"/>
<reference evidence="2 3" key="1">
    <citation type="submission" date="2020-06" db="EMBL/GenBank/DDBJ databases">
        <title>Limosilactobacillus sp. nov.</title>
        <authorList>
            <person name="Ksiezarek M."/>
            <person name="Goncalves Ribeiro T."/>
            <person name="Rocha J."/>
            <person name="Grosso F."/>
            <person name="Peixe L."/>
        </authorList>
    </citation>
    <scope>NUCLEOTIDE SEQUENCE [LARGE SCALE GENOMIC DNA]</scope>
    <source>
        <strain evidence="3">c9Ua_26_M</strain>
    </source>
</reference>
<protein>
    <recommendedName>
        <fullName evidence="4">DUF1516 family protein</fullName>
    </recommendedName>
</protein>
<keyword evidence="1" id="KW-0472">Membrane</keyword>
<evidence type="ECO:0000256" key="1">
    <source>
        <dbReference type="SAM" id="Phobius"/>
    </source>
</evidence>
<comment type="caution">
    <text evidence="2">The sequence shown here is derived from an EMBL/GenBank/DDBJ whole genome shotgun (WGS) entry which is preliminary data.</text>
</comment>
<feature type="transmembrane region" description="Helical" evidence="1">
    <location>
        <begin position="92"/>
        <end position="110"/>
    </location>
</feature>
<sequence length="111" mass="13083">MLKIIVAILIVILLITTTIGLHAKIERKVTNWLELSRLFYFLLLTASIVHAFLHFKTQFFSDILWIIFLIIIYMLMETAFRLKRETFGNPHLTTLLFIFLVLALGISCWWI</sequence>
<evidence type="ECO:0008006" key="4">
    <source>
        <dbReference type="Google" id="ProtNLM"/>
    </source>
</evidence>
<feature type="transmembrane region" description="Helical" evidence="1">
    <location>
        <begin position="39"/>
        <end position="55"/>
    </location>
</feature>
<keyword evidence="1" id="KW-0812">Transmembrane</keyword>
<feature type="transmembrane region" description="Helical" evidence="1">
    <location>
        <begin position="62"/>
        <end position="80"/>
    </location>
</feature>
<gene>
    <name evidence="2" type="ORF">HUK45_08520</name>
</gene>
<dbReference type="RefSeq" id="WP_191911966.1">
    <property type="nucleotide sequence ID" value="NZ_JABUXR010000022.1"/>
</dbReference>